<dbReference type="SUPFAM" id="SSF103642">
    <property type="entry name" value="Sec-C motif"/>
    <property type="match status" value="1"/>
</dbReference>
<dbReference type="InterPro" id="IPR004027">
    <property type="entry name" value="SEC_C_motif"/>
</dbReference>
<comment type="caution">
    <text evidence="1">The sequence shown here is derived from an EMBL/GenBank/DDBJ whole genome shotgun (WGS) entry which is preliminary data.</text>
</comment>
<reference evidence="1 2" key="1">
    <citation type="submission" date="2015-02" db="EMBL/GenBank/DDBJ databases">
        <title>Single-cell genomics of uncultivated deep-branching MTB reveals a conserved set of magnetosome genes.</title>
        <authorList>
            <person name="Kolinko S."/>
            <person name="Richter M."/>
            <person name="Glockner F.O."/>
            <person name="Brachmann A."/>
            <person name="Schuler D."/>
        </authorList>
    </citation>
    <scope>NUCLEOTIDE SEQUENCE [LARGE SCALE GENOMIC DNA]</scope>
    <source>
        <strain evidence="1">TM-1</strain>
    </source>
</reference>
<keyword evidence="2" id="KW-1185">Reference proteome</keyword>
<evidence type="ECO:0000313" key="2">
    <source>
        <dbReference type="Proteomes" id="UP000033423"/>
    </source>
</evidence>
<name>A0A0F3GVU3_9BACT</name>
<dbReference type="PATRIC" id="fig|29290.4.peg.2402"/>
<sequence length="323" mass="38504">MRNLCPCGSGKKYKNCCYKPKDDNKIVKLQPKIKSPVGPKKVLYSILKKTEKSKGNNKITSIDDKRFEKDMEKDINSLLSDDKNEQERAHAIYTERQRRFSYFWDAVIDFSEFDDWYHIVKASEAKYMPDYPPLSPVTVSHFYSWIYVDLRFGKEQVTLGEVYQELFKKYGDDEHRLELIDNFNKSSMRIYEITYRDKAHNFVWLKDIITNEEHKAYSTSGYTGHKIGELWLIRLLPPPFNLVNYGVIFTTPYVLIRRTKDDWIASVKKEIKKTKIEDTEEAYKYFMKYGLNNRYWNEFITNSYFNYQGDAIFLGCLLQERLH</sequence>
<proteinExistence type="predicted"/>
<dbReference type="Pfam" id="PF02810">
    <property type="entry name" value="SEC-C"/>
    <property type="match status" value="1"/>
</dbReference>
<gene>
    <name evidence="1" type="ORF">MBAV_001799</name>
</gene>
<dbReference type="Proteomes" id="UP000033423">
    <property type="component" value="Unassembled WGS sequence"/>
</dbReference>
<organism evidence="1 2">
    <name type="scientific">Candidatus Magnetobacterium bavaricum</name>
    <dbReference type="NCBI Taxonomy" id="29290"/>
    <lineage>
        <taxon>Bacteria</taxon>
        <taxon>Pseudomonadati</taxon>
        <taxon>Nitrospirota</taxon>
        <taxon>Thermodesulfovibrionia</taxon>
        <taxon>Thermodesulfovibrionales</taxon>
        <taxon>Candidatus Magnetobacteriaceae</taxon>
        <taxon>Candidatus Magnetobacterium</taxon>
    </lineage>
</organism>
<accession>A0A0F3GVU3</accession>
<protein>
    <submittedName>
        <fullName evidence="1">SEC-C motif domain protein</fullName>
    </submittedName>
</protein>
<dbReference type="EMBL" id="LACI01000776">
    <property type="protein sequence ID" value="KJU86010.1"/>
    <property type="molecule type" value="Genomic_DNA"/>
</dbReference>
<evidence type="ECO:0000313" key="1">
    <source>
        <dbReference type="EMBL" id="KJU86010.1"/>
    </source>
</evidence>
<dbReference type="AlphaFoldDB" id="A0A0F3GVU3"/>